<dbReference type="Proteomes" id="UP000050545">
    <property type="component" value="Unassembled WGS sequence"/>
</dbReference>
<dbReference type="AlphaFoldDB" id="A0AB34U6T3"/>
<evidence type="ECO:0000313" key="1">
    <source>
        <dbReference type="EMBL" id="KPX53976.1"/>
    </source>
</evidence>
<accession>A0AB34U6T3</accession>
<gene>
    <name evidence="1" type="ORF">ALO67_02658</name>
</gene>
<reference evidence="1 2" key="1">
    <citation type="submission" date="2015-09" db="EMBL/GenBank/DDBJ databases">
        <title>Genome announcement of multiple Pseudomonas syringae strains.</title>
        <authorList>
            <person name="Thakur S."/>
            <person name="Wang P.W."/>
            <person name="Gong Y."/>
            <person name="Weir B.S."/>
            <person name="Guttman D.S."/>
        </authorList>
    </citation>
    <scope>NUCLEOTIDE SEQUENCE [LARGE SCALE GENOMIC DNA]</scope>
    <source>
        <strain evidence="1 2">ICMP9623</strain>
    </source>
</reference>
<name>A0AB34U6T3_PSEA0</name>
<dbReference type="EMBL" id="LJQN01000098">
    <property type="protein sequence ID" value="KPX53976.1"/>
    <property type="molecule type" value="Genomic_DNA"/>
</dbReference>
<organism evidence="1 2">
    <name type="scientific">Pseudomonas amygdali pv. hibisci</name>
    <dbReference type="NCBI Taxonomy" id="251723"/>
    <lineage>
        <taxon>Bacteria</taxon>
        <taxon>Pseudomonadati</taxon>
        <taxon>Pseudomonadota</taxon>
        <taxon>Gammaproteobacteria</taxon>
        <taxon>Pseudomonadales</taxon>
        <taxon>Pseudomonadaceae</taxon>
        <taxon>Pseudomonas</taxon>
        <taxon>Pseudomonas amygdali</taxon>
    </lineage>
</organism>
<sequence length="60" mass="6775">MFAHAQVEVRLMPLEHGFPDDVAIDDVAIFIFICASDCFRRGSSTKKLAKYPKIDMWVSG</sequence>
<comment type="caution">
    <text evidence="1">The sequence shown here is derived from an EMBL/GenBank/DDBJ whole genome shotgun (WGS) entry which is preliminary data.</text>
</comment>
<evidence type="ECO:0000313" key="2">
    <source>
        <dbReference type="Proteomes" id="UP000050545"/>
    </source>
</evidence>
<protein>
    <submittedName>
        <fullName evidence="1">Uncharacterized protein</fullName>
    </submittedName>
</protein>
<proteinExistence type="predicted"/>